<accession>A0AAE0N4W6</accession>
<dbReference type="Gene3D" id="1.25.40.20">
    <property type="entry name" value="Ankyrin repeat-containing domain"/>
    <property type="match status" value="1"/>
</dbReference>
<dbReference type="InterPro" id="IPR002110">
    <property type="entry name" value="Ankyrin_rpt"/>
</dbReference>
<dbReference type="PANTHER" id="PTHR24171">
    <property type="entry name" value="ANKYRIN REPEAT DOMAIN-CONTAINING PROTEIN 39-RELATED"/>
    <property type="match status" value="1"/>
</dbReference>
<dbReference type="Pfam" id="PF12796">
    <property type="entry name" value="Ank_2"/>
    <property type="match status" value="1"/>
</dbReference>
<evidence type="ECO:0008006" key="7">
    <source>
        <dbReference type="Google" id="ProtNLM"/>
    </source>
</evidence>
<dbReference type="Proteomes" id="UP001285441">
    <property type="component" value="Unassembled WGS sequence"/>
</dbReference>
<reference evidence="5" key="2">
    <citation type="submission" date="2023-06" db="EMBL/GenBank/DDBJ databases">
        <authorList>
            <consortium name="Lawrence Berkeley National Laboratory"/>
            <person name="Haridas S."/>
            <person name="Hensen N."/>
            <person name="Bonometti L."/>
            <person name="Westerberg I."/>
            <person name="Brannstrom I.O."/>
            <person name="Guillou S."/>
            <person name="Cros-Aarteil S."/>
            <person name="Calhoun S."/>
            <person name="Kuo A."/>
            <person name="Mondo S."/>
            <person name="Pangilinan J."/>
            <person name="Riley R."/>
            <person name="LaButti K."/>
            <person name="Andreopoulos B."/>
            <person name="Lipzen A."/>
            <person name="Chen C."/>
            <person name="Yanf M."/>
            <person name="Daum C."/>
            <person name="Ng V."/>
            <person name="Clum A."/>
            <person name="Steindorff A."/>
            <person name="Ohm R."/>
            <person name="Martin F."/>
            <person name="Silar P."/>
            <person name="Natvig D."/>
            <person name="Lalanne C."/>
            <person name="Gautier V."/>
            <person name="Ament-velasquez S.L."/>
            <person name="Kruys A."/>
            <person name="Hutchinson M.I."/>
            <person name="Powell A.J."/>
            <person name="Barry K."/>
            <person name="Miller A.N."/>
            <person name="Grigoriev I.V."/>
            <person name="Debuchy R."/>
            <person name="Gladieux P."/>
            <person name="Thoren M.H."/>
            <person name="Johannesson H."/>
        </authorList>
    </citation>
    <scope>NUCLEOTIDE SEQUENCE</scope>
    <source>
        <strain evidence="5">CBS 232.78</strain>
    </source>
</reference>
<feature type="region of interest" description="Disordered" evidence="4">
    <location>
        <begin position="471"/>
        <end position="491"/>
    </location>
</feature>
<keyword evidence="2 3" id="KW-0040">ANK repeat</keyword>
<name>A0AAE0N4W6_9PEZI</name>
<feature type="region of interest" description="Disordered" evidence="4">
    <location>
        <begin position="432"/>
        <end position="457"/>
    </location>
</feature>
<feature type="compositionally biased region" description="Basic and acidic residues" evidence="4">
    <location>
        <begin position="432"/>
        <end position="444"/>
    </location>
</feature>
<dbReference type="PROSITE" id="PS50088">
    <property type="entry name" value="ANK_REPEAT"/>
    <property type="match status" value="2"/>
</dbReference>
<feature type="repeat" description="ANK" evidence="3">
    <location>
        <begin position="251"/>
        <end position="283"/>
    </location>
</feature>
<dbReference type="SUPFAM" id="SSF48403">
    <property type="entry name" value="Ankyrin repeat"/>
    <property type="match status" value="1"/>
</dbReference>
<dbReference type="SMART" id="SM00248">
    <property type="entry name" value="ANK"/>
    <property type="match status" value="3"/>
</dbReference>
<dbReference type="InterPro" id="IPR036770">
    <property type="entry name" value="Ankyrin_rpt-contain_sf"/>
</dbReference>
<feature type="repeat" description="ANK" evidence="3">
    <location>
        <begin position="222"/>
        <end position="250"/>
    </location>
</feature>
<evidence type="ECO:0000313" key="6">
    <source>
        <dbReference type="Proteomes" id="UP001285441"/>
    </source>
</evidence>
<reference evidence="5" key="1">
    <citation type="journal article" date="2023" name="Mol. Phylogenet. Evol.">
        <title>Genome-scale phylogeny and comparative genomics of the fungal order Sordariales.</title>
        <authorList>
            <person name="Hensen N."/>
            <person name="Bonometti L."/>
            <person name="Westerberg I."/>
            <person name="Brannstrom I.O."/>
            <person name="Guillou S."/>
            <person name="Cros-Aarteil S."/>
            <person name="Calhoun S."/>
            <person name="Haridas S."/>
            <person name="Kuo A."/>
            <person name="Mondo S."/>
            <person name="Pangilinan J."/>
            <person name="Riley R."/>
            <person name="LaButti K."/>
            <person name="Andreopoulos B."/>
            <person name="Lipzen A."/>
            <person name="Chen C."/>
            <person name="Yan M."/>
            <person name="Daum C."/>
            <person name="Ng V."/>
            <person name="Clum A."/>
            <person name="Steindorff A."/>
            <person name="Ohm R.A."/>
            <person name="Martin F."/>
            <person name="Silar P."/>
            <person name="Natvig D.O."/>
            <person name="Lalanne C."/>
            <person name="Gautier V."/>
            <person name="Ament-Velasquez S.L."/>
            <person name="Kruys A."/>
            <person name="Hutchinson M.I."/>
            <person name="Powell A.J."/>
            <person name="Barry K."/>
            <person name="Miller A.N."/>
            <person name="Grigoriev I.V."/>
            <person name="Debuchy R."/>
            <person name="Gladieux P."/>
            <person name="Hiltunen Thoren M."/>
            <person name="Johannesson H."/>
        </authorList>
    </citation>
    <scope>NUCLEOTIDE SEQUENCE</scope>
    <source>
        <strain evidence="5">CBS 232.78</strain>
    </source>
</reference>
<evidence type="ECO:0000256" key="4">
    <source>
        <dbReference type="SAM" id="MobiDB-lite"/>
    </source>
</evidence>
<feature type="compositionally biased region" description="Basic and acidic residues" evidence="4">
    <location>
        <begin position="482"/>
        <end position="491"/>
    </location>
</feature>
<evidence type="ECO:0000256" key="1">
    <source>
        <dbReference type="ARBA" id="ARBA00022737"/>
    </source>
</evidence>
<evidence type="ECO:0000313" key="5">
    <source>
        <dbReference type="EMBL" id="KAK3370365.1"/>
    </source>
</evidence>
<keyword evidence="1" id="KW-0677">Repeat</keyword>
<proteinExistence type="predicted"/>
<comment type="caution">
    <text evidence="5">The sequence shown here is derived from an EMBL/GenBank/DDBJ whole genome shotgun (WGS) entry which is preliminary data.</text>
</comment>
<dbReference type="AlphaFoldDB" id="A0AAE0N4W6"/>
<protein>
    <recommendedName>
        <fullName evidence="7">Ankyrin repeat protein</fullName>
    </recommendedName>
</protein>
<dbReference type="EMBL" id="JAULSW010000009">
    <property type="protein sequence ID" value="KAK3370365.1"/>
    <property type="molecule type" value="Genomic_DNA"/>
</dbReference>
<gene>
    <name evidence="5" type="ORF">B0H63DRAFT_486870</name>
</gene>
<organism evidence="5 6">
    <name type="scientific">Podospora didyma</name>
    <dbReference type="NCBI Taxonomy" id="330526"/>
    <lineage>
        <taxon>Eukaryota</taxon>
        <taxon>Fungi</taxon>
        <taxon>Dikarya</taxon>
        <taxon>Ascomycota</taxon>
        <taxon>Pezizomycotina</taxon>
        <taxon>Sordariomycetes</taxon>
        <taxon>Sordariomycetidae</taxon>
        <taxon>Sordariales</taxon>
        <taxon>Podosporaceae</taxon>
        <taxon>Podospora</taxon>
    </lineage>
</organism>
<keyword evidence="6" id="KW-1185">Reference proteome</keyword>
<sequence length="531" mass="59131">MTPARLNGFDRWRPDSLNCAAILESNQTSRVLRRRQQNGHEELSFAPPGYVEGFLILGLRPEALRYLDLVFGSDRRTLRTMRPHDDEDRDEDDSEEEQRLQLLRRRQVEVQVQSITGEMTTVSTDTYVWNGSSADFSGGNSWEEERFLGSSPMQTLLDESQPTWAKEEQSLATIMKTSFVQAGDYLCGPIMAGNLEELTALLAGNKSSFNNPNAGCRVYGHPLQAAIAVGNKDMVQLLLDHDAKVNATGGQYGTPLIAATRTSRKAITKLLLHHGADVFAADRVHVNALYQAVANSDYAVTEMLLEHGAWLGRHWFETLDAAEEAGDEEIRTLLARYDVRKIHRQHMEDGGDECNDANGGGDWNGVRYSKVLTAVVRKVAAVHKVSGNWKGRRGVAVTVAALDAGAPLRLIGMLRNAVTPVKAIFDILEKGDKEQERRRQERSDGGSAEGRQSLKQGHVSYGKGDYQVMADRKQPSVQTRRKVTDNRERAEVHPITKGVRYRPAYNGSQGVGYTVESQIPPVRQHRVRFAV</sequence>
<evidence type="ECO:0000256" key="3">
    <source>
        <dbReference type="PROSITE-ProRule" id="PRU00023"/>
    </source>
</evidence>
<evidence type="ECO:0000256" key="2">
    <source>
        <dbReference type="ARBA" id="ARBA00023043"/>
    </source>
</evidence>